<feature type="region of interest" description="Disordered" evidence="3">
    <location>
        <begin position="1037"/>
        <end position="1083"/>
    </location>
</feature>
<dbReference type="InterPro" id="IPR050941">
    <property type="entry name" value="CCN"/>
</dbReference>
<evidence type="ECO:0000256" key="2">
    <source>
        <dbReference type="PROSITE-ProRule" id="PRU01005"/>
    </source>
</evidence>
<evidence type="ECO:0008006" key="8">
    <source>
        <dbReference type="Google" id="ProtNLM"/>
    </source>
</evidence>
<feature type="region of interest" description="Disordered" evidence="3">
    <location>
        <begin position="824"/>
        <end position="848"/>
    </location>
</feature>
<dbReference type="PROSITE" id="PS01208">
    <property type="entry name" value="VWFC_1"/>
    <property type="match status" value="7"/>
</dbReference>
<sequence length="2514" mass="272342">MFESVIRRTRSVDEVHYRYSYSSFNRICCFYSLQKFTKIDVCIMNGRQYTQGQQWYDGCSKKCVCEDGKTGFYRCMDRCRSYPSVPARCTMIADPNDPVCCRVPQCIPQPGVNGFPTPGPTDKPVPITDTPVGIVTGFATPLTVPTQPTPAPKPGVTPNPNATPAPTPAPKHACVYKGTEYGQGQRWQDGCKYMCTCDDKKILHNIISESIREVEILKCPTYPLVPAYCTMQTDPKDYCCEVPVCDYKKPIVTPAPFQPKTPVPGNTPAPGHTPAPGVVTQQPNPNVTPQPTPSSGPVLAFCVYNGVPYKQGQTWEKGCDKICRCDDAMNNYYTCQDRVIWFNIMNIFRCPSYQVKQGCVYVTDPNDPCCQVPQCTVVPSPQPTPQPKPGQTPLPGQTLAPNPGQTPAPGITLAPGMTPNPSPNPSPVPTGQTGVIFGKPQVPTTKGVCEYKGLQYTTGQKFDDGCQYKCECIDGMTGAYKCTERCPRFPSIPSYCIKVQDPNDRCCETVSCPNLNPTPAPNQTPAPIPNQSPQPGITVAPPGTQTQAPNPNQTPSQGVTPGPLPTPYIPPVPKNVCIMNGKSYTQGQRWNDGCSRICVCDDGVTGHYSCSDRCPQYQNIAPSCIMVPDPKDPTCCKVPDCNTQTPNLLNPNPTPPSGIFGSITGVNPPQTTPKPNPQVTLVPNPNNPNPTAQPNPNQTPQPYPYPTPYPGGTYPPQILQYLTPNPQNTPAPGQTLSPQPNYTPIPGTPSPAPKVCVYKGKSYSQGQRWRDGCDYNCICEDGMTGKYKCTAICPRYPSVPLNCRMVTDPANPCCEKPDCSPTQAPQPGVTQAPKPGQTPNPLGTVAPNPQNTLSPNPQFCIYNGIPYRQGQTWQDGCDKICRCEDAMTKQITCDDRCATYPPLKSGCTYVTDPKDQCCQIPQCTNQQTPNPTSVVTGQKGTVSGGNLPAVGSNIPSISGRGNVCLYKGNMYQQGQTWDDGCTYSCVCIDGSTGRYKCTEKCYRIPNLPSSCTMIQDPDNQCCQKAYCPNLVPNPQNTVAPNPQNSVAPNPQNTLAPNPGNTLAPNPGSTVAPNPQNTVAPNPGYTPTPKDVCVYKNQNYKQDQMWYDGCTLLCRCENAMTGFYRCQERCSRYDSVPSECTLVPDPKDPTCCQVPQCPVKPTSGPIPTPGIIQNPLTPKPGVITGLGPIPTAQPTPQPQPGQTPVPGYTPLPKTGCYYKGLAYHKGQKWDDGCQYTCECLDDMTGQYRCVEKCNAFPNLDSRCVLVQDPQKPCCKKPYCDFVNPTPFPNGAPTPAPGVTQVPVPGRTPAPQPTPGSVNPGQNPTPAPNSFCVYKGVFYKQSQQWFDGCDQICQCDDSSTGYYSCHARCPTYNNVPSNCVLKTDPNDQCCLAPDCYTNLFPVKPTGPSGSGTITVNPNPGSGMSGTLNPPQSTYGSFTGTPNYIYPTPVQPGTFTGTSGNNPSGVPGSMISSIGGRNVCIYKGKIYNQGEKWDDGCDYRCECIDSTRGQYRCAGRCGKYVYLPPQCTYEQDPKDACCKVAKCNPNATPAPQTQSPIYVNPGSQTGPAGTLNPAQTTSNTFTGGNTPIYVNPNQNTGPSGQNPNPQTTYSSISGQQTACIYKGKVYQKGQTWQDGCDYNCVCENPSLNSYKCDARCKVYSGVPSFCTMMPDPNDACCKTIRCTAPNGQQLTPMLPGNTPTQSPTLSPDIIHVVPLGTHNVFTGTGLPVPGTNGITGGRNVCMYKNKIYQQGQSWDDGCDYVCTCEDGSTGRYKCTSKCPKFPPLPKYCKFVNVPGDCCPSLSCNSPDFGKYTPLSQLIPTPAPSVTPGPGATPNPQIIIAPGSGLTTGGSTVIAGTPLSGFSGSTNNLCIYKNKIYNAGDSWTDGCDYSCTCMDGKSGFYQCKALCPTYTNLPSQCYLVRAAGKCCPQAMCTNPDGTQINPMTPGSKYPVYGTYPGGTTGFRPNYIPGQPITGSRNICVYKGVTYAQGQRWDDGCTYSCECQDASRGLYQCRSKCPTYTAIPSVCRLLDVPGDCCKVMSCDNSQIPTTQNPNPYTTSKPIVDQSCYDSINNCKRYGSNFCHNSTYTAWAQQNCNRYCGFCTPSQVTYAPCVDKLSNCDAFGSTACVGKYQPWAEDNCRKTCGLCQGVNTAAPTTSVCADKLSNCDRYDRSACTDSKFTAWAHDNCKKFCGWMTMMKGVAGVPGDLYTIWNSPNTVNAHVPQAMYLNAIFPGHFKPDLSNHWNSLCIDRVKVAIYNKGVEKANIIFDATNTDKNGWFDPSRIISSTYSDIKNAPKQFFSMLGDVSSGREFYMNSQSSSSCNTYGWIMVATQNGCPFENSAGNKPSFLYAPGNTVANFGMCTATASPQSTGMVGYTNACIYSDNKIYHQGESWVDGCQYNCTCTDAKSGRYTCRDLCPSYTQLPQGCKLAHLHGSTWNDGCDYKCTCVDGSHGRYECSARCYTWNLPNVCTLQQPAAGMCCPTPQCPSNVIIQYPPGYILKTNKFTLYQEFFAIYRMIK</sequence>
<feature type="region of interest" description="Disordered" evidence="3">
    <location>
        <begin position="256"/>
        <end position="292"/>
    </location>
</feature>
<feature type="domain" description="VWFC" evidence="4">
    <location>
        <begin position="575"/>
        <end position="642"/>
    </location>
</feature>
<feature type="compositionally biased region" description="Polar residues" evidence="3">
    <location>
        <begin position="1588"/>
        <end position="1606"/>
    </location>
</feature>
<dbReference type="SMART" id="SM00214">
    <property type="entry name" value="VWC"/>
    <property type="match status" value="18"/>
</dbReference>
<keyword evidence="2" id="KW-1015">Disulfide bond</keyword>
<dbReference type="InterPro" id="IPR001007">
    <property type="entry name" value="VWF_dom"/>
</dbReference>
<feature type="compositionally biased region" description="Pro residues" evidence="3">
    <location>
        <begin position="256"/>
        <end position="273"/>
    </location>
</feature>
<evidence type="ECO:0000259" key="4">
    <source>
        <dbReference type="PROSITE" id="PS50184"/>
    </source>
</evidence>
<feature type="domain" description="VWFC" evidence="4">
    <location>
        <begin position="962"/>
        <end position="1028"/>
    </location>
</feature>
<feature type="domain" description="VWFC" evidence="4">
    <location>
        <begin position="1864"/>
        <end position="1929"/>
    </location>
</feature>
<evidence type="ECO:0000259" key="5">
    <source>
        <dbReference type="PROSITE" id="PS51670"/>
    </source>
</evidence>
<feature type="region of interest" description="Disordered" evidence="3">
    <location>
        <begin position="1551"/>
        <end position="1606"/>
    </location>
</feature>
<feature type="compositionally biased region" description="Polar residues" evidence="3">
    <location>
        <begin position="543"/>
        <end position="559"/>
    </location>
</feature>
<feature type="domain" description="VWFC" evidence="4">
    <location>
        <begin position="754"/>
        <end position="820"/>
    </location>
</feature>
<feature type="compositionally biased region" description="Pro residues" evidence="3">
    <location>
        <begin position="685"/>
        <end position="709"/>
    </location>
</feature>
<gene>
    <name evidence="6" type="ORF">KUTeg_019379</name>
</gene>
<protein>
    <recommendedName>
        <fullName evidence="8">VWFC domain-containing protein</fullName>
    </recommendedName>
</protein>
<dbReference type="SMART" id="SM00254">
    <property type="entry name" value="ShKT"/>
    <property type="match status" value="3"/>
</dbReference>
<feature type="domain" description="ShKT" evidence="5">
    <location>
        <begin position="2107"/>
        <end position="2141"/>
    </location>
</feature>
<feature type="compositionally biased region" description="Pro residues" evidence="3">
    <location>
        <begin position="147"/>
        <end position="165"/>
    </location>
</feature>
<comment type="caution">
    <text evidence="6">The sequence shown here is derived from an EMBL/GenBank/DDBJ whole genome shotgun (WGS) entry which is preliminary data.</text>
</comment>
<dbReference type="Proteomes" id="UP001217089">
    <property type="component" value="Unassembled WGS sequence"/>
</dbReference>
<evidence type="ECO:0000313" key="6">
    <source>
        <dbReference type="EMBL" id="KAJ8302983.1"/>
    </source>
</evidence>
<dbReference type="PANTHER" id="PTHR11348">
    <property type="entry name" value="CONNECTIVE TISSUE GROWTH FACTOR-RELATED"/>
    <property type="match status" value="1"/>
</dbReference>
<dbReference type="PROSITE" id="PS51670">
    <property type="entry name" value="SHKT"/>
    <property type="match status" value="1"/>
</dbReference>
<feature type="disulfide bond" evidence="2">
    <location>
        <begin position="2107"/>
        <end position="2141"/>
    </location>
</feature>
<feature type="region of interest" description="Disordered" evidence="3">
    <location>
        <begin position="141"/>
        <end position="165"/>
    </location>
</feature>
<dbReference type="SUPFAM" id="SSF57603">
    <property type="entry name" value="FnI-like domain"/>
    <property type="match status" value="4"/>
</dbReference>
<feature type="region of interest" description="Disordered" evidence="3">
    <location>
        <begin position="518"/>
        <end position="563"/>
    </location>
</feature>
<feature type="domain" description="VWFC" evidence="4">
    <location>
        <begin position="1973"/>
        <end position="2038"/>
    </location>
</feature>
<feature type="domain" description="VWFC" evidence="4">
    <location>
        <begin position="858"/>
        <end position="924"/>
    </location>
</feature>
<evidence type="ECO:0000313" key="7">
    <source>
        <dbReference type="Proteomes" id="UP001217089"/>
    </source>
</evidence>
<feature type="region of interest" description="Disordered" evidence="3">
    <location>
        <begin position="646"/>
        <end position="716"/>
    </location>
</feature>
<feature type="compositionally biased region" description="Pro residues" evidence="3">
    <location>
        <begin position="418"/>
        <end position="428"/>
    </location>
</feature>
<keyword evidence="7" id="KW-1185">Reference proteome</keyword>
<reference evidence="6 7" key="1">
    <citation type="submission" date="2022-12" db="EMBL/GenBank/DDBJ databases">
        <title>Chromosome-level genome of Tegillarca granosa.</title>
        <authorList>
            <person name="Kim J."/>
        </authorList>
    </citation>
    <scope>NUCLEOTIDE SEQUENCE [LARGE SCALE GENOMIC DNA]</scope>
    <source>
        <strain evidence="6">Teg-2019</strain>
        <tissue evidence="6">Adductor muscle</tissue>
    </source>
</reference>
<dbReference type="InterPro" id="IPR003582">
    <property type="entry name" value="ShKT_dom"/>
</dbReference>
<dbReference type="SMART" id="SM00215">
    <property type="entry name" value="VWC_out"/>
    <property type="match status" value="7"/>
</dbReference>
<feature type="domain" description="VWFC" evidence="4">
    <location>
        <begin position="1736"/>
        <end position="1801"/>
    </location>
</feature>
<feature type="region of interest" description="Disordered" evidence="3">
    <location>
        <begin position="380"/>
        <end position="429"/>
    </location>
</feature>
<proteinExistence type="predicted"/>
<evidence type="ECO:0000256" key="3">
    <source>
        <dbReference type="SAM" id="MobiDB-lite"/>
    </source>
</evidence>
<feature type="compositionally biased region" description="Polar residues" evidence="3">
    <location>
        <begin position="1551"/>
        <end position="1582"/>
    </location>
</feature>
<dbReference type="Pfam" id="PF01549">
    <property type="entry name" value="ShK"/>
    <property type="match status" value="3"/>
</dbReference>
<comment type="caution">
    <text evidence="2">Lacks conserved residue(s) required for the propagation of feature annotation.</text>
</comment>
<evidence type="ECO:0000256" key="1">
    <source>
        <dbReference type="ARBA" id="ARBA00022729"/>
    </source>
</evidence>
<accession>A0ABQ9EIB0</accession>
<name>A0ABQ9EIB0_TEGGR</name>
<feature type="compositionally biased region" description="Polar residues" evidence="3">
    <location>
        <begin position="837"/>
        <end position="848"/>
    </location>
</feature>
<feature type="compositionally biased region" description="Polar residues" evidence="3">
    <location>
        <begin position="1037"/>
        <end position="1079"/>
    </location>
</feature>
<organism evidence="6 7">
    <name type="scientific">Tegillarca granosa</name>
    <name type="common">Malaysian cockle</name>
    <name type="synonym">Anadara granosa</name>
    <dbReference type="NCBI Taxonomy" id="220873"/>
    <lineage>
        <taxon>Eukaryota</taxon>
        <taxon>Metazoa</taxon>
        <taxon>Spiralia</taxon>
        <taxon>Lophotrochozoa</taxon>
        <taxon>Mollusca</taxon>
        <taxon>Bivalvia</taxon>
        <taxon>Autobranchia</taxon>
        <taxon>Pteriomorphia</taxon>
        <taxon>Arcoida</taxon>
        <taxon>Arcoidea</taxon>
        <taxon>Arcidae</taxon>
        <taxon>Tegillarca</taxon>
    </lineage>
</organism>
<feature type="compositionally biased region" description="Pro residues" evidence="3">
    <location>
        <begin position="518"/>
        <end position="532"/>
    </location>
</feature>
<dbReference type="EMBL" id="JARBDR010000917">
    <property type="protein sequence ID" value="KAJ8302983.1"/>
    <property type="molecule type" value="Genomic_DNA"/>
</dbReference>
<keyword evidence="1" id="KW-0732">Signal</keyword>
<feature type="compositionally biased region" description="Pro residues" evidence="3">
    <location>
        <begin position="380"/>
        <end position="392"/>
    </location>
</feature>
<dbReference type="PROSITE" id="PS50184">
    <property type="entry name" value="VWFC_2"/>
    <property type="match status" value="7"/>
</dbReference>